<reference evidence="1" key="1">
    <citation type="submission" date="2016-06" db="UniProtKB">
        <authorList>
            <consortium name="WormBaseParasite"/>
        </authorList>
    </citation>
    <scope>IDENTIFICATION</scope>
</reference>
<name>A0A183T1N6_SCHSO</name>
<accession>A0A183T1N6</accession>
<dbReference type="WBParaSite" id="SSLN_0001078901-mRNA-1">
    <property type="protein sequence ID" value="SSLN_0001078901-mRNA-1"/>
    <property type="gene ID" value="SSLN_0001078901"/>
</dbReference>
<dbReference type="AlphaFoldDB" id="A0A183T1N6"/>
<dbReference type="Gene3D" id="3.60.10.10">
    <property type="entry name" value="Endonuclease/exonuclease/phosphatase"/>
    <property type="match status" value="1"/>
</dbReference>
<sequence>LVPPSGHTPGNLHDRRSKPDEGISCCVCLHIRSTVSPLTLAVWNVRSILDNPRSNRPERRMVLVARELACYKGQLEELGAGYTFFWSGQPMTEQRDAGVAFAIQNEIVGFLPCLPQEINDRLMSLHLPLRGDKFTTILSAYAPPMTSSDAANDKFYEDLHALLATVPKVD</sequence>
<protein>
    <submittedName>
        <fullName evidence="1">Endo/exonuclease/phosphatase domain-containing protein</fullName>
    </submittedName>
</protein>
<evidence type="ECO:0000313" key="1">
    <source>
        <dbReference type="WBParaSite" id="SSLN_0001078901-mRNA-1"/>
    </source>
</evidence>
<organism evidence="1">
    <name type="scientific">Schistocephalus solidus</name>
    <name type="common">Tapeworm</name>
    <dbReference type="NCBI Taxonomy" id="70667"/>
    <lineage>
        <taxon>Eukaryota</taxon>
        <taxon>Metazoa</taxon>
        <taxon>Spiralia</taxon>
        <taxon>Lophotrochozoa</taxon>
        <taxon>Platyhelminthes</taxon>
        <taxon>Cestoda</taxon>
        <taxon>Eucestoda</taxon>
        <taxon>Diphyllobothriidea</taxon>
        <taxon>Diphyllobothriidae</taxon>
        <taxon>Schistocephalus</taxon>
    </lineage>
</organism>
<proteinExistence type="predicted"/>
<dbReference type="SUPFAM" id="SSF56219">
    <property type="entry name" value="DNase I-like"/>
    <property type="match status" value="1"/>
</dbReference>
<dbReference type="InterPro" id="IPR036691">
    <property type="entry name" value="Endo/exonu/phosph_ase_sf"/>
</dbReference>